<dbReference type="EMBL" id="VKKY01000002">
    <property type="protein sequence ID" value="KAA3438759.1"/>
    <property type="molecule type" value="Genomic_DNA"/>
</dbReference>
<protein>
    <submittedName>
        <fullName evidence="1">Uncharacterized protein</fullName>
    </submittedName>
</protein>
<sequence>MESSRRKYLQLVAVEILHHYFLDEGGKVYDGTQDLPAARKAQKLKTYDTREWLAVEPDAATHKALQAYQVLLKPTKTGFLLLTQLTDVLPGTKKPLANLEKMVLGFWLKWQTPQPGSQAALASKRQAAGERGFYLLGNQWARMLGGTYPHLGVPLPTYHPEEEYLPGDLVRKDSKHYRALVKSKGAALTDTTLWKPTDNKLPYVSRQSLQIPAAAPPGEVWGRLEIAGKGGLSNYSLLTGSGDLKNAQVYKIHLDKM</sequence>
<reference evidence="1 2" key="1">
    <citation type="submission" date="2019-07" db="EMBL/GenBank/DDBJ databases">
        <title>Rufibacter sp. nov., isolated from lake sediment.</title>
        <authorList>
            <person name="Qu J.-H."/>
        </authorList>
    </citation>
    <scope>NUCLEOTIDE SEQUENCE [LARGE SCALE GENOMIC DNA]</scope>
    <source>
        <strain evidence="1 2">NBS58-1</strain>
    </source>
</reference>
<accession>A0A5B6TE70</accession>
<proteinExistence type="predicted"/>
<dbReference type="Proteomes" id="UP000324133">
    <property type="component" value="Unassembled WGS sequence"/>
</dbReference>
<evidence type="ECO:0000313" key="2">
    <source>
        <dbReference type="Proteomes" id="UP000324133"/>
    </source>
</evidence>
<organism evidence="1 2">
    <name type="scientific">Rufibacter hautae</name>
    <dbReference type="NCBI Taxonomy" id="2595005"/>
    <lineage>
        <taxon>Bacteria</taxon>
        <taxon>Pseudomonadati</taxon>
        <taxon>Bacteroidota</taxon>
        <taxon>Cytophagia</taxon>
        <taxon>Cytophagales</taxon>
        <taxon>Hymenobacteraceae</taxon>
        <taxon>Rufibacter</taxon>
    </lineage>
</organism>
<name>A0A5B6TE70_9BACT</name>
<evidence type="ECO:0000313" key="1">
    <source>
        <dbReference type="EMBL" id="KAA3438759.1"/>
    </source>
</evidence>
<keyword evidence="2" id="KW-1185">Reference proteome</keyword>
<comment type="caution">
    <text evidence="1">The sequence shown here is derived from an EMBL/GenBank/DDBJ whole genome shotgun (WGS) entry which is preliminary data.</text>
</comment>
<gene>
    <name evidence="1" type="ORF">FOA19_16215</name>
</gene>
<dbReference type="OrthoDB" id="5177801at2"/>
<dbReference type="AlphaFoldDB" id="A0A5B6TE70"/>